<protein>
    <recommendedName>
        <fullName evidence="7">Pentatricopeptide repeat-containing protein</fullName>
    </recommendedName>
</protein>
<evidence type="ECO:0008006" key="7">
    <source>
        <dbReference type="Google" id="ProtNLM"/>
    </source>
</evidence>
<dbReference type="NCBIfam" id="TIGR00756">
    <property type="entry name" value="PPR"/>
    <property type="match status" value="2"/>
</dbReference>
<dbReference type="InterPro" id="IPR050872">
    <property type="entry name" value="PPR_P_subfamily"/>
</dbReference>
<keyword evidence="6" id="KW-1185">Reference proteome</keyword>
<dbReference type="Gene3D" id="1.25.40.10">
    <property type="entry name" value="Tetratricopeptide repeat domain"/>
    <property type="match status" value="1"/>
</dbReference>
<dbReference type="PANTHER" id="PTHR46128:SF285">
    <property type="entry name" value="PENTATRICOPEPTIDE REPEAT-CONTAINING PROTEIN"/>
    <property type="match status" value="1"/>
</dbReference>
<dbReference type="InterPro" id="IPR011990">
    <property type="entry name" value="TPR-like_helical_dom_sf"/>
</dbReference>
<evidence type="ECO:0000313" key="5">
    <source>
        <dbReference type="EMBL" id="GJN32989.1"/>
    </source>
</evidence>
<feature type="repeat" description="PPR" evidence="4">
    <location>
        <begin position="48"/>
        <end position="83"/>
    </location>
</feature>
<evidence type="ECO:0000256" key="2">
    <source>
        <dbReference type="ARBA" id="ARBA00022737"/>
    </source>
</evidence>
<sequence>MIQGAGPRVFSPTSYTYDILMHCCCRVRRLDLTLAAFGCLLRTGMGANVFAFSSLLRGLCDAKRTEEAMDVLLHRMPKLGCVPDVVSYIILLKGFCDSGRSQHALEIL</sequence>
<dbReference type="EMBL" id="BQKI01000084">
    <property type="protein sequence ID" value="GJN32989.1"/>
    <property type="molecule type" value="Genomic_DNA"/>
</dbReference>
<dbReference type="InterPro" id="IPR002885">
    <property type="entry name" value="PPR_rpt"/>
</dbReference>
<dbReference type="PROSITE" id="PS51375">
    <property type="entry name" value="PPR"/>
    <property type="match status" value="1"/>
</dbReference>
<comment type="similarity">
    <text evidence="1">Belongs to the PPR family. P subfamily.</text>
</comment>
<accession>A0AAV5FDV6</accession>
<evidence type="ECO:0000256" key="1">
    <source>
        <dbReference type="ARBA" id="ARBA00007626"/>
    </source>
</evidence>
<name>A0AAV5FDV6_ELECO</name>
<reference evidence="5" key="2">
    <citation type="submission" date="2021-12" db="EMBL/GenBank/DDBJ databases">
        <title>Resequencing data analysis of finger millet.</title>
        <authorList>
            <person name="Hatakeyama M."/>
            <person name="Aluri S."/>
            <person name="Balachadran M.T."/>
            <person name="Sivarajan S.R."/>
            <person name="Poveda L."/>
            <person name="Shimizu-Inatsugi R."/>
            <person name="Schlapbach R."/>
            <person name="Sreeman S.M."/>
            <person name="Shimizu K.K."/>
        </authorList>
    </citation>
    <scope>NUCLEOTIDE SEQUENCE</scope>
</reference>
<dbReference type="PANTHER" id="PTHR46128">
    <property type="entry name" value="MITOCHONDRIAL GROUP I INTRON SPLICING FACTOR CCM1"/>
    <property type="match status" value="1"/>
</dbReference>
<keyword evidence="2" id="KW-0677">Repeat</keyword>
<keyword evidence="3" id="KW-0809">Transit peptide</keyword>
<proteinExistence type="inferred from homology"/>
<dbReference type="Pfam" id="PF01535">
    <property type="entry name" value="PPR"/>
    <property type="match status" value="1"/>
</dbReference>
<organism evidence="5 6">
    <name type="scientific">Eleusine coracana subsp. coracana</name>
    <dbReference type="NCBI Taxonomy" id="191504"/>
    <lineage>
        <taxon>Eukaryota</taxon>
        <taxon>Viridiplantae</taxon>
        <taxon>Streptophyta</taxon>
        <taxon>Embryophyta</taxon>
        <taxon>Tracheophyta</taxon>
        <taxon>Spermatophyta</taxon>
        <taxon>Magnoliopsida</taxon>
        <taxon>Liliopsida</taxon>
        <taxon>Poales</taxon>
        <taxon>Poaceae</taxon>
        <taxon>PACMAD clade</taxon>
        <taxon>Chloridoideae</taxon>
        <taxon>Cynodonteae</taxon>
        <taxon>Eleusininae</taxon>
        <taxon>Eleusine</taxon>
    </lineage>
</organism>
<dbReference type="Pfam" id="PF13041">
    <property type="entry name" value="PPR_2"/>
    <property type="match status" value="1"/>
</dbReference>
<evidence type="ECO:0000313" key="6">
    <source>
        <dbReference type="Proteomes" id="UP001054889"/>
    </source>
</evidence>
<dbReference type="AlphaFoldDB" id="A0AAV5FDV6"/>
<comment type="caution">
    <text evidence="5">The sequence shown here is derived from an EMBL/GenBank/DDBJ whole genome shotgun (WGS) entry which is preliminary data.</text>
</comment>
<gene>
    <name evidence="5" type="primary">gb21541</name>
    <name evidence="5" type="ORF">PR202_gb21541</name>
</gene>
<reference evidence="5" key="1">
    <citation type="journal article" date="2018" name="DNA Res.">
        <title>Multiple hybrid de novo genome assembly of finger millet, an orphan allotetraploid crop.</title>
        <authorList>
            <person name="Hatakeyama M."/>
            <person name="Aluri S."/>
            <person name="Balachadran M.T."/>
            <person name="Sivarajan S.R."/>
            <person name="Patrignani A."/>
            <person name="Gruter S."/>
            <person name="Poveda L."/>
            <person name="Shimizu-Inatsugi R."/>
            <person name="Baeten J."/>
            <person name="Francoijs K.J."/>
            <person name="Nataraja K.N."/>
            <person name="Reddy Y.A.N."/>
            <person name="Phadnis S."/>
            <person name="Ravikumar R.L."/>
            <person name="Schlapbach R."/>
            <person name="Sreeman S.M."/>
            <person name="Shimizu K.K."/>
        </authorList>
    </citation>
    <scope>NUCLEOTIDE SEQUENCE</scope>
</reference>
<evidence type="ECO:0000256" key="4">
    <source>
        <dbReference type="PROSITE-ProRule" id="PRU00708"/>
    </source>
</evidence>
<dbReference type="Proteomes" id="UP001054889">
    <property type="component" value="Unassembled WGS sequence"/>
</dbReference>
<evidence type="ECO:0000256" key="3">
    <source>
        <dbReference type="ARBA" id="ARBA00022946"/>
    </source>
</evidence>